<evidence type="ECO:0000313" key="2">
    <source>
        <dbReference type="EMBL" id="KAG8583111.1"/>
    </source>
</evidence>
<organism evidence="2 3">
    <name type="scientific">Engystomops pustulosus</name>
    <name type="common">Tungara frog</name>
    <name type="synonym">Physalaemus pustulosus</name>
    <dbReference type="NCBI Taxonomy" id="76066"/>
    <lineage>
        <taxon>Eukaryota</taxon>
        <taxon>Metazoa</taxon>
        <taxon>Chordata</taxon>
        <taxon>Craniata</taxon>
        <taxon>Vertebrata</taxon>
        <taxon>Euteleostomi</taxon>
        <taxon>Amphibia</taxon>
        <taxon>Batrachia</taxon>
        <taxon>Anura</taxon>
        <taxon>Neobatrachia</taxon>
        <taxon>Hyloidea</taxon>
        <taxon>Leptodactylidae</taxon>
        <taxon>Leiuperinae</taxon>
        <taxon>Engystomops</taxon>
    </lineage>
</organism>
<dbReference type="AlphaFoldDB" id="A0AAV7CEQ1"/>
<reference evidence="2" key="1">
    <citation type="thesis" date="2020" institute="ProQuest LLC" country="789 East Eisenhower Parkway, Ann Arbor, MI, USA">
        <title>Comparative Genomics and Chromosome Evolution.</title>
        <authorList>
            <person name="Mudd A.B."/>
        </authorList>
    </citation>
    <scope>NUCLEOTIDE SEQUENCE</scope>
    <source>
        <strain evidence="2">237g6f4</strain>
        <tissue evidence="2">Blood</tissue>
    </source>
</reference>
<evidence type="ECO:0000313" key="3">
    <source>
        <dbReference type="Proteomes" id="UP000824782"/>
    </source>
</evidence>
<gene>
    <name evidence="2" type="ORF">GDO81_008280</name>
</gene>
<evidence type="ECO:0000256" key="1">
    <source>
        <dbReference type="SAM" id="MobiDB-lite"/>
    </source>
</evidence>
<sequence>MPPKTQGRKSGGLSSPKEKDKSGGKADQAGKLDKLWKSPSIKTRHLGKSSQTQPDPQEEGGAGGGSRYEALRGEEEDGESNPILREIMANVQKLNSSLEELKKETSDVKTDISLIRGDLGRIRDSSFHRKQGTR</sequence>
<protein>
    <submittedName>
        <fullName evidence="2">Uncharacterized protein</fullName>
    </submittedName>
</protein>
<accession>A0AAV7CEQ1</accession>
<dbReference type="EMBL" id="WNYA01000003">
    <property type="protein sequence ID" value="KAG8583111.1"/>
    <property type="molecule type" value="Genomic_DNA"/>
</dbReference>
<proteinExistence type="predicted"/>
<comment type="caution">
    <text evidence="2">The sequence shown here is derived from an EMBL/GenBank/DDBJ whole genome shotgun (WGS) entry which is preliminary data.</text>
</comment>
<name>A0AAV7CEQ1_ENGPU</name>
<feature type="compositionally biased region" description="Basic and acidic residues" evidence="1">
    <location>
        <begin position="16"/>
        <end position="36"/>
    </location>
</feature>
<keyword evidence="3" id="KW-1185">Reference proteome</keyword>
<feature type="region of interest" description="Disordered" evidence="1">
    <location>
        <begin position="1"/>
        <end position="85"/>
    </location>
</feature>
<dbReference type="Proteomes" id="UP000824782">
    <property type="component" value="Unassembled WGS sequence"/>
</dbReference>